<accession>A0A7E4W9F8</accession>
<keyword evidence="1" id="KW-1185">Reference proteome</keyword>
<reference evidence="1" key="1">
    <citation type="journal article" date="2013" name="Genetics">
        <title>The draft genome and transcriptome of Panagrellus redivivus are shaped by the harsh demands of a free-living lifestyle.</title>
        <authorList>
            <person name="Srinivasan J."/>
            <person name="Dillman A.R."/>
            <person name="Macchietto M.G."/>
            <person name="Heikkinen L."/>
            <person name="Lakso M."/>
            <person name="Fracchia K.M."/>
            <person name="Antoshechkin I."/>
            <person name="Mortazavi A."/>
            <person name="Wong G."/>
            <person name="Sternberg P.W."/>
        </authorList>
    </citation>
    <scope>NUCLEOTIDE SEQUENCE [LARGE SCALE GENOMIC DNA]</scope>
    <source>
        <strain evidence="1">MT8872</strain>
    </source>
</reference>
<evidence type="ECO:0000313" key="1">
    <source>
        <dbReference type="Proteomes" id="UP000492821"/>
    </source>
</evidence>
<dbReference type="Gene3D" id="1.20.5.170">
    <property type="match status" value="1"/>
</dbReference>
<dbReference type="SUPFAM" id="SSF57997">
    <property type="entry name" value="Tropomyosin"/>
    <property type="match status" value="1"/>
</dbReference>
<reference evidence="2" key="2">
    <citation type="submission" date="2020-10" db="UniProtKB">
        <authorList>
            <consortium name="WormBaseParasite"/>
        </authorList>
    </citation>
    <scope>IDENTIFICATION</scope>
</reference>
<dbReference type="AlphaFoldDB" id="A0A7E4W9F8"/>
<protein>
    <submittedName>
        <fullName evidence="2">Biogenesis of lysosome-related organelles complex 1 subunit 2</fullName>
    </submittedName>
</protein>
<dbReference type="Proteomes" id="UP000492821">
    <property type="component" value="Unassembled WGS sequence"/>
</dbReference>
<proteinExistence type="predicted"/>
<dbReference type="WBParaSite" id="Pan_g8537.t2">
    <property type="protein sequence ID" value="Pan_g8537.t2"/>
    <property type="gene ID" value="Pan_g8537"/>
</dbReference>
<name>A0A7E4W9F8_PANRE</name>
<evidence type="ECO:0000313" key="2">
    <source>
        <dbReference type="WBParaSite" id="Pan_g8537.t2"/>
    </source>
</evidence>
<organism evidence="1 2">
    <name type="scientific">Panagrellus redivivus</name>
    <name type="common">Microworm</name>
    <dbReference type="NCBI Taxonomy" id="6233"/>
    <lineage>
        <taxon>Eukaryota</taxon>
        <taxon>Metazoa</taxon>
        <taxon>Ecdysozoa</taxon>
        <taxon>Nematoda</taxon>
        <taxon>Chromadorea</taxon>
        <taxon>Rhabditida</taxon>
        <taxon>Tylenchina</taxon>
        <taxon>Panagrolaimomorpha</taxon>
        <taxon>Panagrolaimoidea</taxon>
        <taxon>Panagrolaimidae</taxon>
        <taxon>Panagrellus</taxon>
    </lineage>
</organism>
<sequence length="84" mass="9707">MSNSRLCPPISSGHRLHSSRWPFNTADTAAIVTPLDNAVFGFFNEYTSIENRLNNDYYELLHEKERYKAISEELDSTFQELSGY</sequence>